<name>A0A9P3GCW6_9APHY</name>
<keyword evidence="1" id="KW-0479">Metal-binding</keyword>
<dbReference type="InterPro" id="IPR011249">
    <property type="entry name" value="Metalloenz_LuxS/M16"/>
</dbReference>
<dbReference type="PANTHER" id="PTHR43690">
    <property type="entry name" value="NARDILYSIN"/>
    <property type="match status" value="1"/>
</dbReference>
<dbReference type="EMBL" id="BPQB01000021">
    <property type="protein sequence ID" value="GJE91519.1"/>
    <property type="molecule type" value="Genomic_DNA"/>
</dbReference>
<dbReference type="Gene3D" id="3.30.830.10">
    <property type="entry name" value="Metalloenzyme, LuxS/M16 peptidase-like"/>
    <property type="match status" value="2"/>
</dbReference>
<dbReference type="PANTHER" id="PTHR43690:SF18">
    <property type="entry name" value="INSULIN-DEGRADING ENZYME-RELATED"/>
    <property type="match status" value="1"/>
</dbReference>
<evidence type="ECO:0000256" key="2">
    <source>
        <dbReference type="SAM" id="SignalP"/>
    </source>
</evidence>
<feature type="chain" id="PRO_5040505903" description="Peptidase M16 middle/third domain-containing protein" evidence="2">
    <location>
        <begin position="19"/>
        <end position="538"/>
    </location>
</feature>
<keyword evidence="4" id="KW-1185">Reference proteome</keyword>
<feature type="signal peptide" evidence="2">
    <location>
        <begin position="1"/>
        <end position="18"/>
    </location>
</feature>
<reference evidence="3 4" key="1">
    <citation type="submission" date="2021-08" db="EMBL/GenBank/DDBJ databases">
        <title>Draft Genome Sequence of Phanerochaete sordida strain YK-624.</title>
        <authorList>
            <person name="Mori T."/>
            <person name="Dohra H."/>
            <person name="Suzuki T."/>
            <person name="Kawagishi H."/>
            <person name="Hirai H."/>
        </authorList>
    </citation>
    <scope>NUCLEOTIDE SEQUENCE [LARGE SCALE GENOMIC DNA]</scope>
    <source>
        <strain evidence="3 4">YK-624</strain>
    </source>
</reference>
<comment type="caution">
    <text evidence="3">The sequence shown here is derived from an EMBL/GenBank/DDBJ whole genome shotgun (WGS) entry which is preliminary data.</text>
</comment>
<evidence type="ECO:0000313" key="3">
    <source>
        <dbReference type="EMBL" id="GJE91519.1"/>
    </source>
</evidence>
<gene>
    <name evidence="3" type="ORF">PsYK624_076690</name>
</gene>
<dbReference type="SUPFAM" id="SSF63411">
    <property type="entry name" value="LuxS/MPP-like metallohydrolase"/>
    <property type="match status" value="2"/>
</dbReference>
<proteinExistence type="predicted"/>
<evidence type="ECO:0000313" key="4">
    <source>
        <dbReference type="Proteomes" id="UP000703269"/>
    </source>
</evidence>
<dbReference type="AlphaFoldDB" id="A0A9P3GCW6"/>
<protein>
    <recommendedName>
        <fullName evidence="5">Peptidase M16 middle/third domain-containing protein</fullName>
    </recommendedName>
</protein>
<sequence>MSLQKLTLFSVLFDMIFGQLSEVLFQAEKTSYPISWDYTGHDGLTLRFDGFTDKLFGIFCYVLDAIAQFNVAAHDFTYYCNRFFNSLWERDPSGIDSYGEQCNPRAVLNGLLSENTYSPRCLLDAVKELSQGEVQDALILLKAQVQVTMLVYGNINSQDALKYEGAWQQQFSPLEEPTVRPQWLSLQQGSQIVYEAPSHDPNTSKLCWIAELCNADEPRLHAMGLLAANHLAQCVQQHLAARYDIGYYGAIAPVVCAGKLWISITCNTFHDVSFVQRCIDGFVAESIESLRKLDGREFTRRWGMFAEQHHERSQRGFRSERNFLLEQLQSGVDSPFTLYTDVYNSLSTVSQQEVVQFMQTVLHPLSPRCTTISARLTTPRALSQSATQATLTFLKASGARIADNLSSSLLHGTTSLTDAISVFQQACAGAVTPEHVASIVRVAAETYPAGGSDTVRLPLEYPAEGAEEIIIDRFLQSTHFLDNIPDLRRRLRETPRGNGSRVALRSSLTMDQYETTWTKREESSGAMPVIPLLAAAVN</sequence>
<keyword evidence="2" id="KW-0732">Signal</keyword>
<organism evidence="3 4">
    <name type="scientific">Phanerochaete sordida</name>
    <dbReference type="NCBI Taxonomy" id="48140"/>
    <lineage>
        <taxon>Eukaryota</taxon>
        <taxon>Fungi</taxon>
        <taxon>Dikarya</taxon>
        <taxon>Basidiomycota</taxon>
        <taxon>Agaricomycotina</taxon>
        <taxon>Agaricomycetes</taxon>
        <taxon>Polyporales</taxon>
        <taxon>Phanerochaetaceae</taxon>
        <taxon>Phanerochaete</taxon>
    </lineage>
</organism>
<dbReference type="GO" id="GO:0046872">
    <property type="term" value="F:metal ion binding"/>
    <property type="evidence" value="ECO:0007669"/>
    <property type="project" value="UniProtKB-KW"/>
</dbReference>
<dbReference type="InterPro" id="IPR050626">
    <property type="entry name" value="Peptidase_M16"/>
</dbReference>
<dbReference type="Proteomes" id="UP000703269">
    <property type="component" value="Unassembled WGS sequence"/>
</dbReference>
<accession>A0A9P3GCW6</accession>
<evidence type="ECO:0008006" key="5">
    <source>
        <dbReference type="Google" id="ProtNLM"/>
    </source>
</evidence>
<evidence type="ECO:0000256" key="1">
    <source>
        <dbReference type="ARBA" id="ARBA00022723"/>
    </source>
</evidence>